<feature type="transmembrane region" description="Helical" evidence="9">
    <location>
        <begin position="290"/>
        <end position="311"/>
    </location>
</feature>
<sequence length="495" mass="53516">MPSHPRSPLPRPPPLLPPLSTTTSPTYSPLASPLDERRPLLRTARSFGADDLRRRSHQFSDLLFRHGDGDAQAGPGGLEEAFDGADGVERGADDEGERRGLARARSSFFGSRRGSLSRLRTGGGGYDGEFKAELEGEAGNGVRSWYDNYTAIDWIHDTIKHSLRLRRLRRLKRTQGLRGQLINLWDGFQGWLLVTIVGFVTACIAFSIIRAEMWLFDLKEGYCATGWTRAKRFCCRAESAPEKAFGTFVLRGWAPIALEEGGECEAWTTWVAVWRKWTGEGEGAGEAASYIAYIAIALVFAVLASVLTIYFTASTSVYSSKDSLASPRLGNTAKLADAPEASVSPPVSTSKYGATDEVVSASTSEASLDTVLQGHVEPIAVPRTRKTLYYAAGSGIPEIKTILSGFVIRGYLGSWTLGVKSVGLALSVASGLSLGKEGPFVHIASCVANIVSRFWRKYDRNEGKRREVLSAACAAGVASRTTSRLARCSAHSGAP</sequence>
<name>A0A061ANQ6_RHOTO</name>
<dbReference type="OrthoDB" id="431497at2759"/>
<dbReference type="PANTHER" id="PTHR45711:SF6">
    <property type="entry name" value="CHLORIDE CHANNEL PROTEIN"/>
    <property type="match status" value="1"/>
</dbReference>
<dbReference type="GO" id="GO:0005769">
    <property type="term" value="C:early endosome"/>
    <property type="evidence" value="ECO:0007669"/>
    <property type="project" value="TreeGrafter"/>
</dbReference>
<evidence type="ECO:0000256" key="1">
    <source>
        <dbReference type="ARBA" id="ARBA00004141"/>
    </source>
</evidence>
<evidence type="ECO:0000256" key="2">
    <source>
        <dbReference type="ARBA" id="ARBA00022448"/>
    </source>
</evidence>
<evidence type="ECO:0000256" key="7">
    <source>
        <dbReference type="ARBA" id="ARBA00023214"/>
    </source>
</evidence>
<feature type="region of interest" description="Disordered" evidence="8">
    <location>
        <begin position="1"/>
        <end position="49"/>
    </location>
</feature>
<evidence type="ECO:0000256" key="9">
    <source>
        <dbReference type="SAM" id="Phobius"/>
    </source>
</evidence>
<feature type="region of interest" description="Disordered" evidence="8">
    <location>
        <begin position="66"/>
        <end position="97"/>
    </location>
</feature>
<evidence type="ECO:0000256" key="5">
    <source>
        <dbReference type="ARBA" id="ARBA00023065"/>
    </source>
</evidence>
<dbReference type="SUPFAM" id="SSF81340">
    <property type="entry name" value="Clc chloride channel"/>
    <property type="match status" value="1"/>
</dbReference>
<evidence type="ECO:0000256" key="3">
    <source>
        <dbReference type="ARBA" id="ARBA00022692"/>
    </source>
</evidence>
<dbReference type="AlphaFoldDB" id="A0A061ANQ6"/>
<evidence type="ECO:0000256" key="6">
    <source>
        <dbReference type="ARBA" id="ARBA00023136"/>
    </source>
</evidence>
<gene>
    <name evidence="10" type="ORF">RHTO0S_04e02586g</name>
</gene>
<feature type="compositionally biased region" description="Basic and acidic residues" evidence="8">
    <location>
        <begin position="87"/>
        <end position="97"/>
    </location>
</feature>
<keyword evidence="2" id="KW-0813">Transport</keyword>
<evidence type="ECO:0000256" key="8">
    <source>
        <dbReference type="SAM" id="MobiDB-lite"/>
    </source>
</evidence>
<dbReference type="InterPro" id="IPR014743">
    <property type="entry name" value="Cl-channel_core"/>
</dbReference>
<dbReference type="Gene3D" id="1.10.3080.10">
    <property type="entry name" value="Clc chloride channel"/>
    <property type="match status" value="1"/>
</dbReference>
<dbReference type="EMBL" id="LK052939">
    <property type="protein sequence ID" value="CDR39185.1"/>
    <property type="molecule type" value="Genomic_DNA"/>
</dbReference>
<dbReference type="PANTHER" id="PTHR45711">
    <property type="entry name" value="CHLORIDE CHANNEL PROTEIN"/>
    <property type="match status" value="1"/>
</dbReference>
<keyword evidence="7" id="KW-0868">Chloride</keyword>
<evidence type="ECO:0000256" key="4">
    <source>
        <dbReference type="ARBA" id="ARBA00022989"/>
    </source>
</evidence>
<dbReference type="Pfam" id="PF00654">
    <property type="entry name" value="Voltage_CLC"/>
    <property type="match status" value="1"/>
</dbReference>
<organism evidence="10">
    <name type="scientific">Rhodotorula toruloides</name>
    <name type="common">Yeast</name>
    <name type="synonym">Rhodosporidium toruloides</name>
    <dbReference type="NCBI Taxonomy" id="5286"/>
    <lineage>
        <taxon>Eukaryota</taxon>
        <taxon>Fungi</taxon>
        <taxon>Dikarya</taxon>
        <taxon>Basidiomycota</taxon>
        <taxon>Pucciniomycotina</taxon>
        <taxon>Microbotryomycetes</taxon>
        <taxon>Sporidiobolales</taxon>
        <taxon>Sporidiobolaceae</taxon>
        <taxon>Rhodotorula</taxon>
    </lineage>
</organism>
<feature type="transmembrane region" description="Helical" evidence="9">
    <location>
        <begin position="188"/>
        <end position="209"/>
    </location>
</feature>
<reference evidence="10" key="1">
    <citation type="journal article" date="2014" name="Genome Announc.">
        <title>Draft genome sequence of Rhodosporidium toruloides CECT1137, an oleaginous yeast of biotechnological interest.</title>
        <authorList>
            <person name="Morin N."/>
            <person name="Calcas X."/>
            <person name="Devillers H."/>
            <person name="Durrens P."/>
            <person name="Sherman D.J."/>
            <person name="Nicaud J.-M."/>
            <person name="Neuveglise C."/>
        </authorList>
    </citation>
    <scope>NUCLEOTIDE SEQUENCE</scope>
    <source>
        <strain evidence="10">CECT1137</strain>
    </source>
</reference>
<comment type="subcellular location">
    <subcellularLocation>
        <location evidence="1">Membrane</location>
        <topology evidence="1">Multi-pass membrane protein</topology>
    </subcellularLocation>
</comment>
<protein>
    <submittedName>
        <fullName evidence="10">RHTO0S04e02586g2_1</fullName>
    </submittedName>
</protein>
<keyword evidence="6 9" id="KW-0472">Membrane</keyword>
<dbReference type="GO" id="GO:0005794">
    <property type="term" value="C:Golgi apparatus"/>
    <property type="evidence" value="ECO:0007669"/>
    <property type="project" value="TreeGrafter"/>
</dbReference>
<dbReference type="PRINTS" id="PR00762">
    <property type="entry name" value="CLCHANNEL"/>
</dbReference>
<dbReference type="InterPro" id="IPR001807">
    <property type="entry name" value="ClC"/>
</dbReference>
<proteinExistence type="predicted"/>
<accession>A0A061ANQ6</accession>
<keyword evidence="4 9" id="KW-1133">Transmembrane helix</keyword>
<feature type="compositionally biased region" description="Low complexity" evidence="8">
    <location>
        <begin position="18"/>
        <end position="33"/>
    </location>
</feature>
<feature type="compositionally biased region" description="Pro residues" evidence="8">
    <location>
        <begin position="1"/>
        <end position="17"/>
    </location>
</feature>
<dbReference type="GO" id="GO:0005886">
    <property type="term" value="C:plasma membrane"/>
    <property type="evidence" value="ECO:0007669"/>
    <property type="project" value="TreeGrafter"/>
</dbReference>
<keyword evidence="5" id="KW-0406">Ion transport</keyword>
<keyword evidence="3 9" id="KW-0812">Transmembrane</keyword>
<dbReference type="GO" id="GO:0005247">
    <property type="term" value="F:voltage-gated chloride channel activity"/>
    <property type="evidence" value="ECO:0007669"/>
    <property type="project" value="TreeGrafter"/>
</dbReference>
<evidence type="ECO:0000313" key="10">
    <source>
        <dbReference type="EMBL" id="CDR39185.1"/>
    </source>
</evidence>